<gene>
    <name evidence="5" type="primary">Aste57867_23023</name>
    <name evidence="4" type="ORF">As57867_022952</name>
    <name evidence="5" type="ORF">ASTE57867_23023</name>
</gene>
<keyword evidence="1" id="KW-0343">GTPase activation</keyword>
<dbReference type="GO" id="GO:0048471">
    <property type="term" value="C:perinuclear region of cytoplasm"/>
    <property type="evidence" value="ECO:0007669"/>
    <property type="project" value="TreeGrafter"/>
</dbReference>
<keyword evidence="2" id="KW-0433">Leucine-rich repeat</keyword>
<accession>A0A485LNH6</accession>
<dbReference type="GO" id="GO:0031267">
    <property type="term" value="F:small GTPase binding"/>
    <property type="evidence" value="ECO:0007669"/>
    <property type="project" value="TreeGrafter"/>
</dbReference>
<dbReference type="InterPro" id="IPR032675">
    <property type="entry name" value="LRR_dom_sf"/>
</dbReference>
<reference evidence="5 6" key="1">
    <citation type="submission" date="2019-03" db="EMBL/GenBank/DDBJ databases">
        <authorList>
            <person name="Gaulin E."/>
            <person name="Dumas B."/>
        </authorList>
    </citation>
    <scope>NUCLEOTIDE SEQUENCE [LARGE SCALE GENOMIC DNA]</scope>
    <source>
        <strain evidence="5">CBS 568.67</strain>
    </source>
</reference>
<dbReference type="GO" id="GO:0005096">
    <property type="term" value="F:GTPase activator activity"/>
    <property type="evidence" value="ECO:0007669"/>
    <property type="project" value="UniProtKB-KW"/>
</dbReference>
<organism evidence="5 6">
    <name type="scientific">Aphanomyces stellatus</name>
    <dbReference type="NCBI Taxonomy" id="120398"/>
    <lineage>
        <taxon>Eukaryota</taxon>
        <taxon>Sar</taxon>
        <taxon>Stramenopiles</taxon>
        <taxon>Oomycota</taxon>
        <taxon>Saprolegniomycetes</taxon>
        <taxon>Saprolegniales</taxon>
        <taxon>Verrucalvaceae</taxon>
        <taxon>Aphanomyces</taxon>
    </lineage>
</organism>
<evidence type="ECO:0000256" key="2">
    <source>
        <dbReference type="ARBA" id="ARBA00022614"/>
    </source>
</evidence>
<evidence type="ECO:0000313" key="5">
    <source>
        <dbReference type="EMBL" id="VFT99671.1"/>
    </source>
</evidence>
<dbReference type="SUPFAM" id="SSF52047">
    <property type="entry name" value="RNI-like"/>
    <property type="match status" value="1"/>
</dbReference>
<dbReference type="PANTHER" id="PTHR24113:SF12">
    <property type="entry name" value="RAN GTPASE-ACTIVATING PROTEIN 1"/>
    <property type="match status" value="1"/>
</dbReference>
<dbReference type="PANTHER" id="PTHR24113">
    <property type="entry name" value="RAN GTPASE-ACTIVATING PROTEIN 1"/>
    <property type="match status" value="1"/>
</dbReference>
<dbReference type="Proteomes" id="UP000332933">
    <property type="component" value="Unassembled WGS sequence"/>
</dbReference>
<sequence length="513" mass="56958">MKRTRRIDDATRAAKKTVDLAVRALPPDVLSLVGFYLPDTTSFFNYLEAIQGSKAQLGSLQYFWDLATMSTATTTRADWWPPVCLHVTDASQLDKYSAIVHLFDAVFIAGVYDLRWITRVLHAMPRRTLRMGCFPRATDVSMPLPAWFKGLASLPITDLTWSSPPWHAIADASSIDAVTTLLPILSELPRLHVLNLDRIVLHADGQTPALEDVLTVVDTLPHLTSLSLGAPHILESTDALLLPRDADVVRLARWLDTTALVHLSLARWSFDQTSDDMAQFLRVVLRHPTLETLQVPSCPGFLRNMTREMYFLDPCRLTTLNLFDCGVHDRTIRWLILVLPAAISLVHLRLGGNPLGLRGVRELMQLLHRDNAVRTLDLTDVREADGAPIHGDDLCAAIAPSLAYTKITTLDVSRNNITDVGAKLLASVFLLKHMERVWLTRNNIGRDGALELVFAAATHSLPARLHLEKNPVEQDEEISIAHFPTVALTYDADAACHDWYHAPSLVSTSVGSA</sequence>
<protein>
    <submittedName>
        <fullName evidence="5">Aste57867_23023 protein</fullName>
    </submittedName>
</protein>
<evidence type="ECO:0000313" key="4">
    <source>
        <dbReference type="EMBL" id="KAF0684994.1"/>
    </source>
</evidence>
<dbReference type="OrthoDB" id="120976at2759"/>
<name>A0A485LNH6_9STRA</name>
<evidence type="ECO:0000256" key="1">
    <source>
        <dbReference type="ARBA" id="ARBA00022468"/>
    </source>
</evidence>
<dbReference type="SMART" id="SM00368">
    <property type="entry name" value="LRR_RI"/>
    <property type="match status" value="3"/>
</dbReference>
<dbReference type="InterPro" id="IPR027038">
    <property type="entry name" value="RanGap"/>
</dbReference>
<dbReference type="EMBL" id="VJMH01007223">
    <property type="protein sequence ID" value="KAF0684994.1"/>
    <property type="molecule type" value="Genomic_DNA"/>
</dbReference>
<dbReference type="Gene3D" id="3.80.10.10">
    <property type="entry name" value="Ribonuclease Inhibitor"/>
    <property type="match status" value="1"/>
</dbReference>
<keyword evidence="6" id="KW-1185">Reference proteome</keyword>
<evidence type="ECO:0000313" key="6">
    <source>
        <dbReference type="Proteomes" id="UP000332933"/>
    </source>
</evidence>
<dbReference type="EMBL" id="CAADRA010007249">
    <property type="protein sequence ID" value="VFT99671.1"/>
    <property type="molecule type" value="Genomic_DNA"/>
</dbReference>
<evidence type="ECO:0000256" key="3">
    <source>
        <dbReference type="ARBA" id="ARBA00022737"/>
    </source>
</evidence>
<proteinExistence type="predicted"/>
<keyword evidence="3" id="KW-0677">Repeat</keyword>
<dbReference type="AlphaFoldDB" id="A0A485LNH6"/>
<dbReference type="GO" id="GO:0005634">
    <property type="term" value="C:nucleus"/>
    <property type="evidence" value="ECO:0007669"/>
    <property type="project" value="TreeGrafter"/>
</dbReference>
<reference evidence="4" key="2">
    <citation type="submission" date="2019-06" db="EMBL/GenBank/DDBJ databases">
        <title>Genomics analysis of Aphanomyces spp. identifies a new class of oomycete effector associated with host adaptation.</title>
        <authorList>
            <person name="Gaulin E."/>
        </authorList>
    </citation>
    <scope>NUCLEOTIDE SEQUENCE</scope>
    <source>
        <strain evidence="4">CBS 578.67</strain>
    </source>
</reference>
<dbReference type="InterPro" id="IPR001611">
    <property type="entry name" value="Leu-rich_rpt"/>
</dbReference>
<dbReference type="GO" id="GO:0005829">
    <property type="term" value="C:cytosol"/>
    <property type="evidence" value="ECO:0007669"/>
    <property type="project" value="TreeGrafter"/>
</dbReference>
<dbReference type="GO" id="GO:0006913">
    <property type="term" value="P:nucleocytoplasmic transport"/>
    <property type="evidence" value="ECO:0007669"/>
    <property type="project" value="TreeGrafter"/>
</dbReference>
<dbReference type="Pfam" id="PF13516">
    <property type="entry name" value="LRR_6"/>
    <property type="match status" value="1"/>
</dbReference>